<dbReference type="PROSITE" id="PS50005">
    <property type="entry name" value="TPR"/>
    <property type="match status" value="1"/>
</dbReference>
<protein>
    <recommendedName>
        <fullName evidence="2">NACHT domain-containing protein</fullName>
    </recommendedName>
</protein>
<accession>A0ABP0R7P9</accession>
<proteinExistence type="predicted"/>
<dbReference type="InterPro" id="IPR052752">
    <property type="entry name" value="NACHT-WD_repeat"/>
</dbReference>
<dbReference type="PANTHER" id="PTHR19871:SF14">
    <property type="entry name" value="DUF4062 DOMAIN-CONTAINING PROTEIN"/>
    <property type="match status" value="1"/>
</dbReference>
<evidence type="ECO:0000259" key="2">
    <source>
        <dbReference type="PROSITE" id="PS50837"/>
    </source>
</evidence>
<dbReference type="PROSITE" id="PS50837">
    <property type="entry name" value="NACHT"/>
    <property type="match status" value="1"/>
</dbReference>
<feature type="domain" description="NACHT" evidence="2">
    <location>
        <begin position="331"/>
        <end position="461"/>
    </location>
</feature>
<dbReference type="InterPro" id="IPR041664">
    <property type="entry name" value="AAA_16"/>
</dbReference>
<keyword evidence="4" id="KW-1185">Reference proteome</keyword>
<dbReference type="InterPro" id="IPR011990">
    <property type="entry name" value="TPR-like_helical_dom_sf"/>
</dbReference>
<dbReference type="Proteomes" id="UP001642484">
    <property type="component" value="Unassembled WGS sequence"/>
</dbReference>
<dbReference type="Gene3D" id="1.25.40.10">
    <property type="entry name" value="Tetratricopeptide repeat domain"/>
    <property type="match status" value="1"/>
</dbReference>
<dbReference type="InterPro" id="IPR007111">
    <property type="entry name" value="NACHT_NTPase"/>
</dbReference>
<evidence type="ECO:0000313" key="4">
    <source>
        <dbReference type="Proteomes" id="UP001642484"/>
    </source>
</evidence>
<gene>
    <name evidence="3" type="ORF">CCMP2556_LOCUS45540</name>
</gene>
<comment type="caution">
    <text evidence="3">The sequence shown here is derived from an EMBL/GenBank/DDBJ whole genome shotgun (WGS) entry which is preliminary data.</text>
</comment>
<sequence length="1100" mass="126348">MQFERDALHRDAFQKLREICESEGFQFHVIDLRWGVNEEAAWDQRTESLCLEEIRRCRQVSPRPSFIALVGQRYGWRPLPVDLSQSDWNALQATAGALRPLLDDWYRYDQNNVPPVYRLRERATDDEREASYWRDEVEIPLRNLFRTCIQETPNGQFSDAMLQSELSLTEKEIQLGAECALQDQWEAFAYFRSFPDVPRDQLDEPWVDRNDAGQLADIDSATKLQRLRERLHKNKMVTSRDYEARLVDASEVKHRSAKIIKPDTLEALNNMVFDDLHEAIIKQMEAFGKVRPLDREIASHKSFAEERIRNYVRREREENVAKYYISGSMDKPLVLYGASGAGKTSLMARIAMTVQKEFPEDVCVSRFIGATGGSASLRFLIDSIRDELSERTSTTVPESVKNDLTASFRAALSLGTRQHKVIVLLDALDQLSPEDNALSANWIPRELPENCRLIVTCMTDSDATHSGAGVFNDLAGRLDNDSIVEISEPNLKDLRSMLIGWLGNYGRTLTAKQLKAVEYSLTLCPRPLFLRVLVELAKSWHSGIEYGELPSSIHGIIEMYLDRAVTDQGHGDQLLNTTLGLLSASRAGLTESEIFGLLNRNEEVLREFNDNSRYPYPDSRDQLPPVVWSRLFFDLDFFLGSSTAAGINVIHFYHRQLAFVAHRRCLEPNSQRLHQSLVDYFEIEQTWYSGNQITPNVRRAFELPYQLRMVGDKSALRRIEELSVDTQHVNAKIDIENQPSDKPHLDTDLLNDYYMLETIPGIAMEPAVEFFSEQLLDPQSQLSRRFRPGDLHSFLAYRGERIFYRRVLETLANLDKDGLSTHGKRLRSRARVDLAGMVRRQNQFDEARRLLSVVDEDDGELSNSDLGTAWYEIGYVHYLKDEYSQAAEAFKNSVRFAKSGDDLVGAEISRFLQRWADFLAEEKPDSLKQFAEGSVNALVTFTQQQDEDPRAFRWVMNSLAHAVDAGYFLGDESRVANHLRDLRANPWVREFAKPDWILRYEARYAMVRSQYNEAVALWREFFKATEINQDTESGAMPFLDFGIALLRSGRSDEARKAFLHGKMLNQSGSANAYWQRRIDEELERLDDEDSSEEGEDNDQT</sequence>
<dbReference type="SUPFAM" id="SSF52540">
    <property type="entry name" value="P-loop containing nucleoside triphosphate hydrolases"/>
    <property type="match status" value="1"/>
</dbReference>
<reference evidence="3 4" key="1">
    <citation type="submission" date="2024-02" db="EMBL/GenBank/DDBJ databases">
        <authorList>
            <person name="Chen Y."/>
            <person name="Shah S."/>
            <person name="Dougan E. K."/>
            <person name="Thang M."/>
            <person name="Chan C."/>
        </authorList>
    </citation>
    <scope>NUCLEOTIDE SEQUENCE [LARGE SCALE GENOMIC DNA]</scope>
</reference>
<dbReference type="Pfam" id="PF13191">
    <property type="entry name" value="AAA_16"/>
    <property type="match status" value="1"/>
</dbReference>
<dbReference type="InterPro" id="IPR019734">
    <property type="entry name" value="TPR_rpt"/>
</dbReference>
<name>A0ABP0R7P9_9DINO</name>
<dbReference type="Gene3D" id="3.40.50.300">
    <property type="entry name" value="P-loop containing nucleotide triphosphate hydrolases"/>
    <property type="match status" value="1"/>
</dbReference>
<evidence type="ECO:0000313" key="3">
    <source>
        <dbReference type="EMBL" id="CAK9095635.1"/>
    </source>
</evidence>
<dbReference type="EMBL" id="CAXAMN010025505">
    <property type="protein sequence ID" value="CAK9095635.1"/>
    <property type="molecule type" value="Genomic_DNA"/>
</dbReference>
<dbReference type="InterPro" id="IPR027417">
    <property type="entry name" value="P-loop_NTPase"/>
</dbReference>
<dbReference type="PANTHER" id="PTHR19871">
    <property type="entry name" value="BETA TRANSDUCIN-RELATED PROTEIN"/>
    <property type="match status" value="1"/>
</dbReference>
<keyword evidence="1" id="KW-0802">TPR repeat</keyword>
<evidence type="ECO:0000256" key="1">
    <source>
        <dbReference type="PROSITE-ProRule" id="PRU00339"/>
    </source>
</evidence>
<dbReference type="SUPFAM" id="SSF48452">
    <property type="entry name" value="TPR-like"/>
    <property type="match status" value="1"/>
</dbReference>
<feature type="repeat" description="TPR" evidence="1">
    <location>
        <begin position="867"/>
        <end position="900"/>
    </location>
</feature>
<organism evidence="3 4">
    <name type="scientific">Durusdinium trenchii</name>
    <dbReference type="NCBI Taxonomy" id="1381693"/>
    <lineage>
        <taxon>Eukaryota</taxon>
        <taxon>Sar</taxon>
        <taxon>Alveolata</taxon>
        <taxon>Dinophyceae</taxon>
        <taxon>Suessiales</taxon>
        <taxon>Symbiodiniaceae</taxon>
        <taxon>Durusdinium</taxon>
    </lineage>
</organism>